<dbReference type="OrthoDB" id="10385266at2759"/>
<accession>A0A2P5BHA7</accession>
<reference evidence="2" key="1">
    <citation type="submission" date="2016-06" db="EMBL/GenBank/DDBJ databases">
        <title>Parallel loss of symbiosis genes in relatives of nitrogen-fixing non-legume Parasponia.</title>
        <authorList>
            <person name="Van Velzen R."/>
            <person name="Holmer R."/>
            <person name="Bu F."/>
            <person name="Rutten L."/>
            <person name="Van Zeijl A."/>
            <person name="Liu W."/>
            <person name="Santuari L."/>
            <person name="Cao Q."/>
            <person name="Sharma T."/>
            <person name="Shen D."/>
            <person name="Roswanjaya Y."/>
            <person name="Wardhani T."/>
            <person name="Kalhor M.S."/>
            <person name="Jansen J."/>
            <person name="Van den Hoogen J."/>
            <person name="Gungor B."/>
            <person name="Hartog M."/>
            <person name="Hontelez J."/>
            <person name="Verver J."/>
            <person name="Yang W.-C."/>
            <person name="Schijlen E."/>
            <person name="Repin R."/>
            <person name="Schilthuizen M."/>
            <person name="Schranz E."/>
            <person name="Heidstra R."/>
            <person name="Miyata K."/>
            <person name="Fedorova E."/>
            <person name="Kohlen W."/>
            <person name="Bisseling T."/>
            <person name="Smit S."/>
            <person name="Geurts R."/>
        </authorList>
    </citation>
    <scope>NUCLEOTIDE SEQUENCE [LARGE SCALE GENOMIC DNA]</scope>
    <source>
        <strain evidence="2">cv. RG33-2</strain>
    </source>
</reference>
<protein>
    <submittedName>
        <fullName evidence="1">Uncharacterized protein</fullName>
    </submittedName>
</protein>
<dbReference type="Proteomes" id="UP000237000">
    <property type="component" value="Unassembled WGS sequence"/>
</dbReference>
<dbReference type="EMBL" id="JXTC01000521">
    <property type="protein sequence ID" value="PON48174.1"/>
    <property type="molecule type" value="Genomic_DNA"/>
</dbReference>
<feature type="non-terminal residue" evidence="1">
    <location>
        <position position="107"/>
    </location>
</feature>
<organism evidence="1 2">
    <name type="scientific">Trema orientale</name>
    <name type="common">Charcoal tree</name>
    <name type="synonym">Celtis orientalis</name>
    <dbReference type="NCBI Taxonomy" id="63057"/>
    <lineage>
        <taxon>Eukaryota</taxon>
        <taxon>Viridiplantae</taxon>
        <taxon>Streptophyta</taxon>
        <taxon>Embryophyta</taxon>
        <taxon>Tracheophyta</taxon>
        <taxon>Spermatophyta</taxon>
        <taxon>Magnoliopsida</taxon>
        <taxon>eudicotyledons</taxon>
        <taxon>Gunneridae</taxon>
        <taxon>Pentapetalae</taxon>
        <taxon>rosids</taxon>
        <taxon>fabids</taxon>
        <taxon>Rosales</taxon>
        <taxon>Cannabaceae</taxon>
        <taxon>Trema</taxon>
    </lineage>
</organism>
<evidence type="ECO:0000313" key="1">
    <source>
        <dbReference type="EMBL" id="PON48174.1"/>
    </source>
</evidence>
<evidence type="ECO:0000313" key="2">
    <source>
        <dbReference type="Proteomes" id="UP000237000"/>
    </source>
</evidence>
<gene>
    <name evidence="1" type="ORF">TorRG33x02_320980</name>
</gene>
<dbReference type="AlphaFoldDB" id="A0A2P5BHA7"/>
<keyword evidence="2" id="KW-1185">Reference proteome</keyword>
<comment type="caution">
    <text evidence="1">The sequence shown here is derived from an EMBL/GenBank/DDBJ whole genome shotgun (WGS) entry which is preliminary data.</text>
</comment>
<dbReference type="InParanoid" id="A0A2P5BHA7"/>
<name>A0A2P5BHA7_TREOI</name>
<proteinExistence type="predicted"/>
<sequence>MKSGALLRHFSLPNISPEMKAHNRSQSTYSNMESIPDSLMLVEYVVDEKDTTIISLAGLLAKYDATITSVLSQHTYNRDALTIQEVQLILLSEGTQTEVWNTVVTME</sequence>